<comment type="similarity">
    <text evidence="1 6">Belongs to the NDK family.</text>
</comment>
<protein>
    <recommendedName>
        <fullName evidence="7">Nucleoside diphosphate kinase-like domain-containing protein</fullName>
    </recommendedName>
</protein>
<dbReference type="GO" id="GO:0016301">
    <property type="term" value="F:kinase activity"/>
    <property type="evidence" value="ECO:0007669"/>
    <property type="project" value="UniProtKB-KW"/>
</dbReference>
<comment type="caution">
    <text evidence="6">Lacks conserved residue(s) required for the propagation of feature annotation.</text>
</comment>
<accession>A0AAD9NEP2</accession>
<dbReference type="AlphaFoldDB" id="A0AAD9NEP2"/>
<keyword evidence="5" id="KW-0067">ATP-binding</keyword>
<evidence type="ECO:0000259" key="7">
    <source>
        <dbReference type="Pfam" id="PF00334"/>
    </source>
</evidence>
<evidence type="ECO:0000256" key="1">
    <source>
        <dbReference type="ARBA" id="ARBA00008142"/>
    </source>
</evidence>
<evidence type="ECO:0000256" key="6">
    <source>
        <dbReference type="PROSITE-ProRule" id="PRU00706"/>
    </source>
</evidence>
<dbReference type="Proteomes" id="UP001208570">
    <property type="component" value="Unassembled WGS sequence"/>
</dbReference>
<dbReference type="InterPro" id="IPR036850">
    <property type="entry name" value="NDK-like_dom_sf"/>
</dbReference>
<evidence type="ECO:0000256" key="5">
    <source>
        <dbReference type="ARBA" id="ARBA00022840"/>
    </source>
</evidence>
<reference evidence="8" key="1">
    <citation type="journal article" date="2023" name="Mol. Biol. Evol.">
        <title>Third-Generation Sequencing Reveals the Adaptive Role of the Epigenome in Three Deep-Sea Polychaetes.</title>
        <authorList>
            <person name="Perez M."/>
            <person name="Aroh O."/>
            <person name="Sun Y."/>
            <person name="Lan Y."/>
            <person name="Juniper S.K."/>
            <person name="Young C.R."/>
            <person name="Angers B."/>
            <person name="Qian P.Y."/>
        </authorList>
    </citation>
    <scope>NUCLEOTIDE SEQUENCE</scope>
    <source>
        <strain evidence="8">P08H-3</strain>
    </source>
</reference>
<dbReference type="PANTHER" id="PTHR46161:SF3">
    <property type="entry name" value="NUCLEOSIDE DIPHOSPHATE KINASE DDB_G0292928-RELATED"/>
    <property type="match status" value="1"/>
</dbReference>
<organism evidence="8 9">
    <name type="scientific">Paralvinella palmiformis</name>
    <dbReference type="NCBI Taxonomy" id="53620"/>
    <lineage>
        <taxon>Eukaryota</taxon>
        <taxon>Metazoa</taxon>
        <taxon>Spiralia</taxon>
        <taxon>Lophotrochozoa</taxon>
        <taxon>Annelida</taxon>
        <taxon>Polychaeta</taxon>
        <taxon>Sedentaria</taxon>
        <taxon>Canalipalpata</taxon>
        <taxon>Terebellida</taxon>
        <taxon>Terebelliformia</taxon>
        <taxon>Alvinellidae</taxon>
        <taxon>Paralvinella</taxon>
    </lineage>
</organism>
<dbReference type="Gene3D" id="3.30.70.141">
    <property type="entry name" value="Nucleoside diphosphate kinase-like domain"/>
    <property type="match status" value="1"/>
</dbReference>
<feature type="domain" description="Nucleoside diphosphate kinase-like" evidence="7">
    <location>
        <begin position="163"/>
        <end position="215"/>
    </location>
</feature>
<dbReference type="SUPFAM" id="SSF54919">
    <property type="entry name" value="Nucleoside diphosphate kinase, NDK"/>
    <property type="match status" value="1"/>
</dbReference>
<evidence type="ECO:0000256" key="4">
    <source>
        <dbReference type="ARBA" id="ARBA00022777"/>
    </source>
</evidence>
<evidence type="ECO:0000313" key="8">
    <source>
        <dbReference type="EMBL" id="KAK2167497.1"/>
    </source>
</evidence>
<dbReference type="PANTHER" id="PTHR46161">
    <property type="entry name" value="NUCLEOSIDE DIPHOSPHATE KINASE"/>
    <property type="match status" value="1"/>
</dbReference>
<evidence type="ECO:0000256" key="3">
    <source>
        <dbReference type="ARBA" id="ARBA00022741"/>
    </source>
</evidence>
<dbReference type="PROSITE" id="PS51374">
    <property type="entry name" value="NDPK_LIKE"/>
    <property type="match status" value="1"/>
</dbReference>
<keyword evidence="3" id="KW-0547">Nucleotide-binding</keyword>
<dbReference type="EMBL" id="JAODUP010000027">
    <property type="protein sequence ID" value="KAK2167497.1"/>
    <property type="molecule type" value="Genomic_DNA"/>
</dbReference>
<proteinExistence type="inferred from homology"/>
<name>A0AAD9NEP2_9ANNE</name>
<gene>
    <name evidence="8" type="ORF">LSH36_27g09046</name>
</gene>
<evidence type="ECO:0000313" key="9">
    <source>
        <dbReference type="Proteomes" id="UP001208570"/>
    </source>
</evidence>
<sequence length="222" mass="24974">MGVRYESYCVSSANSTISDATEVSILMDMSDLPPDLNEASVCDPTPIDMPFTTPHEVQYKISAGSILQDLIQQYLPDNEPCPTFKLADYIARNANNHHQKLRPKDPVDLDFVLNDEHVPDNFLRKDVTVNSGRHMIFASDTQLPLLAKAKMCSMARTFNKFQLTLALIKPDAALNPIAMKGIEKIILHNKFQIIRSKNLTLSRSSAENFYAEHEEVHPLPYG</sequence>
<keyword evidence="2" id="KW-0808">Transferase</keyword>
<dbReference type="InterPro" id="IPR034907">
    <property type="entry name" value="NDK-like_dom"/>
</dbReference>
<keyword evidence="9" id="KW-1185">Reference proteome</keyword>
<comment type="caution">
    <text evidence="8">The sequence shown here is derived from an EMBL/GenBank/DDBJ whole genome shotgun (WGS) entry which is preliminary data.</text>
</comment>
<keyword evidence="4" id="KW-0418">Kinase</keyword>
<evidence type="ECO:0000256" key="2">
    <source>
        <dbReference type="ARBA" id="ARBA00022679"/>
    </source>
</evidence>
<dbReference type="GO" id="GO:0005524">
    <property type="term" value="F:ATP binding"/>
    <property type="evidence" value="ECO:0007669"/>
    <property type="project" value="UniProtKB-KW"/>
</dbReference>
<dbReference type="Pfam" id="PF00334">
    <property type="entry name" value="NDK"/>
    <property type="match status" value="1"/>
</dbReference>